<dbReference type="PANTHER" id="PTHR45586">
    <property type="entry name" value="TPR REPEAT-CONTAINING PROTEIN PA4667"/>
    <property type="match status" value="1"/>
</dbReference>
<dbReference type="SMART" id="SM00028">
    <property type="entry name" value="TPR"/>
    <property type="match status" value="4"/>
</dbReference>
<comment type="caution">
    <text evidence="5">The sequence shown here is derived from an EMBL/GenBank/DDBJ whole genome shotgun (WGS) entry which is preliminary data.</text>
</comment>
<evidence type="ECO:0000313" key="6">
    <source>
        <dbReference type="Proteomes" id="UP000305674"/>
    </source>
</evidence>
<dbReference type="OrthoDB" id="5801251at2"/>
<evidence type="ECO:0000313" key="5">
    <source>
        <dbReference type="EMBL" id="TKB51468.1"/>
    </source>
</evidence>
<dbReference type="AlphaFoldDB" id="A0A4U1BMX3"/>
<feature type="signal peptide" evidence="4">
    <location>
        <begin position="1"/>
        <end position="25"/>
    </location>
</feature>
<dbReference type="PANTHER" id="PTHR45586:SF1">
    <property type="entry name" value="LIPOPOLYSACCHARIDE ASSEMBLY PROTEIN B"/>
    <property type="match status" value="1"/>
</dbReference>
<evidence type="ECO:0000256" key="2">
    <source>
        <dbReference type="ARBA" id="ARBA00022803"/>
    </source>
</evidence>
<feature type="chain" id="PRO_5020682176" evidence="4">
    <location>
        <begin position="26"/>
        <end position="376"/>
    </location>
</feature>
<feature type="repeat" description="TPR" evidence="3">
    <location>
        <begin position="329"/>
        <end position="362"/>
    </location>
</feature>
<dbReference type="PROSITE" id="PS51257">
    <property type="entry name" value="PROKAR_LIPOPROTEIN"/>
    <property type="match status" value="1"/>
</dbReference>
<reference evidence="5 6" key="1">
    <citation type="submission" date="2019-04" db="EMBL/GenBank/DDBJ databases">
        <authorList>
            <person name="Hwang J.C."/>
        </authorList>
    </citation>
    <scope>NUCLEOTIDE SEQUENCE [LARGE SCALE GENOMIC DNA]</scope>
    <source>
        <strain evidence="5 6">IMCC35001</strain>
    </source>
</reference>
<accession>A0A4U1BMX3</accession>
<evidence type="ECO:0000256" key="3">
    <source>
        <dbReference type="PROSITE-ProRule" id="PRU00339"/>
    </source>
</evidence>
<dbReference type="Proteomes" id="UP000305674">
    <property type="component" value="Unassembled WGS sequence"/>
</dbReference>
<dbReference type="SUPFAM" id="SSF48452">
    <property type="entry name" value="TPR-like"/>
    <property type="match status" value="1"/>
</dbReference>
<gene>
    <name evidence="5" type="ORF">FCL40_02630</name>
</gene>
<proteinExistence type="predicted"/>
<keyword evidence="4" id="KW-0732">Signal</keyword>
<keyword evidence="6" id="KW-1185">Reference proteome</keyword>
<keyword evidence="2 3" id="KW-0802">TPR repeat</keyword>
<dbReference type="Gene3D" id="1.25.40.10">
    <property type="entry name" value="Tetratricopeptide repeat domain"/>
    <property type="match status" value="2"/>
</dbReference>
<keyword evidence="1" id="KW-0677">Repeat</keyword>
<dbReference type="InterPro" id="IPR011990">
    <property type="entry name" value="TPR-like_helical_dom_sf"/>
</dbReference>
<feature type="repeat" description="TPR" evidence="3">
    <location>
        <begin position="227"/>
        <end position="260"/>
    </location>
</feature>
<feature type="repeat" description="TPR" evidence="3">
    <location>
        <begin position="295"/>
        <end position="328"/>
    </location>
</feature>
<dbReference type="InterPro" id="IPR019734">
    <property type="entry name" value="TPR_rpt"/>
</dbReference>
<dbReference type="Pfam" id="PF13432">
    <property type="entry name" value="TPR_16"/>
    <property type="match status" value="2"/>
</dbReference>
<evidence type="ECO:0000256" key="1">
    <source>
        <dbReference type="ARBA" id="ARBA00022737"/>
    </source>
</evidence>
<organism evidence="5 6">
    <name type="scientific">Ferrimonas sediminicola</name>
    <dbReference type="NCBI Taxonomy" id="2569538"/>
    <lineage>
        <taxon>Bacteria</taxon>
        <taxon>Pseudomonadati</taxon>
        <taxon>Pseudomonadota</taxon>
        <taxon>Gammaproteobacteria</taxon>
        <taxon>Alteromonadales</taxon>
        <taxon>Ferrimonadaceae</taxon>
        <taxon>Ferrimonas</taxon>
    </lineage>
</organism>
<sequence length="376" mass="42440">MRRLMLALISTLLCGCLATPTVAPTAPVLMDSAFTPVAGAVTVEQLFALDPEMRQFTVKAGRAGNSDATRIERLVELVSVKRGFEYDNSATRVAAETFRLRAGNCMSLVVMTAALARELDLGVQYQLVKSPPIWDRRGGIYLVNDHVNIKLEPGLGSSDWSVVGGSGRVIDFLPGSQVRGYRIVQLSESEMLARFFNNLAAEHMVDGLPDHAYHYLKQALALDPTMGAAWNALGVLYRRQGLEREAEQVYRYVMALDEDPFHSMHNLSILLASQGRLTEWAQLHRQIELNRLQNPFYYYDMAEASYNRGNFTQALSQYRKAVKLADYHHEFHFGLSRAYFQLGQLDDSQRSLTKAMKLAPRSDKERYQLKLRAFNH</sequence>
<dbReference type="InterPro" id="IPR051012">
    <property type="entry name" value="CellSynth/LPSAsmb/PSIAsmb"/>
</dbReference>
<protein>
    <submittedName>
        <fullName evidence="5">Tetratricopeptide repeat protein</fullName>
    </submittedName>
</protein>
<dbReference type="PROSITE" id="PS50005">
    <property type="entry name" value="TPR"/>
    <property type="match status" value="3"/>
</dbReference>
<evidence type="ECO:0000256" key="4">
    <source>
        <dbReference type="SAM" id="SignalP"/>
    </source>
</evidence>
<dbReference type="EMBL" id="SWCI01000001">
    <property type="protein sequence ID" value="TKB51468.1"/>
    <property type="molecule type" value="Genomic_DNA"/>
</dbReference>
<name>A0A4U1BMX3_9GAMM</name>